<keyword evidence="2" id="KW-1185">Reference proteome</keyword>
<accession>A0ABZ0CJZ4</accession>
<protein>
    <submittedName>
        <fullName evidence="1">DUF226 domain-containing protein</fullName>
    </submittedName>
</protein>
<gene>
    <name evidence="1" type="ORF">QIA44_04315</name>
</gene>
<evidence type="ECO:0000313" key="2">
    <source>
        <dbReference type="Proteomes" id="UP001301963"/>
    </source>
</evidence>
<dbReference type="Pfam" id="PF02890">
    <property type="entry name" value="DUF226"/>
    <property type="match status" value="1"/>
</dbReference>
<dbReference type="EMBL" id="CP132469">
    <property type="protein sequence ID" value="WNY69078.1"/>
    <property type="molecule type" value="Genomic_DNA"/>
</dbReference>
<sequence length="79" mass="9620">MVYGKKVQKYESFHLFSIKENDKILGIFYGFMNFSKPFIINYSEKGIKKTIRLRKIFYMEFKFKKGSIFLLFKKPIHIH</sequence>
<reference evidence="1" key="1">
    <citation type="submission" date="2023-07" db="EMBL/GenBank/DDBJ databases">
        <title>Genome sequencing of multiple Borrelia sensu lato isolates.</title>
        <authorList>
            <person name="Mongodin E.F."/>
            <person name="Rudenko N."/>
            <person name="Fraser C.M."/>
            <person name="Schutzer S."/>
            <person name="Luft B."/>
            <person name="Morgan R."/>
            <person name="Chastens S."/>
            <person name="Qiu W."/>
        </authorList>
    </citation>
    <scope>NUCLEOTIDE SEQUENCE [LARGE SCALE GENOMIC DNA]</scope>
    <source>
        <strain evidence="1">PotiB3</strain>
    </source>
</reference>
<dbReference type="RefSeq" id="WP_316384014.1">
    <property type="nucleotide sequence ID" value="NZ_CP132469.1"/>
</dbReference>
<name>A0ABZ0CJZ4_9SPIR</name>
<proteinExistence type="predicted"/>
<keyword evidence="1" id="KW-0614">Plasmid</keyword>
<evidence type="ECO:0000313" key="1">
    <source>
        <dbReference type="EMBL" id="WNY69078.1"/>
    </source>
</evidence>
<dbReference type="InterPro" id="IPR004180">
    <property type="entry name" value="DUF226_BOR_spp"/>
</dbReference>
<dbReference type="Proteomes" id="UP001301963">
    <property type="component" value="Plasmid cp26"/>
</dbReference>
<geneLocation type="plasmid" evidence="1 2">
    <name>cp26</name>
</geneLocation>
<organism evidence="1 2">
    <name type="scientific">Borreliella lusitaniae</name>
    <dbReference type="NCBI Taxonomy" id="100177"/>
    <lineage>
        <taxon>Bacteria</taxon>
        <taxon>Pseudomonadati</taxon>
        <taxon>Spirochaetota</taxon>
        <taxon>Spirochaetia</taxon>
        <taxon>Spirochaetales</taxon>
        <taxon>Borreliaceae</taxon>
        <taxon>Borreliella</taxon>
    </lineage>
</organism>